<evidence type="ECO:0000259" key="15">
    <source>
        <dbReference type="PROSITE" id="PS51007"/>
    </source>
</evidence>
<keyword evidence="8 12" id="KW-0408">Iron</keyword>
<organism evidence="16 17">
    <name type="scientific">Azohydromonas caseinilytica</name>
    <dbReference type="NCBI Taxonomy" id="2728836"/>
    <lineage>
        <taxon>Bacteria</taxon>
        <taxon>Pseudomonadati</taxon>
        <taxon>Pseudomonadota</taxon>
        <taxon>Betaproteobacteria</taxon>
        <taxon>Burkholderiales</taxon>
        <taxon>Sphaerotilaceae</taxon>
        <taxon>Azohydromonas</taxon>
    </lineage>
</organism>
<evidence type="ECO:0000256" key="13">
    <source>
        <dbReference type="SAM" id="Phobius"/>
    </source>
</evidence>
<dbReference type="GO" id="GO:0042597">
    <property type="term" value="C:periplasmic space"/>
    <property type="evidence" value="ECO:0007669"/>
    <property type="project" value="UniProtKB-SubCell"/>
</dbReference>
<keyword evidence="7" id="KW-0249">Electron transport</keyword>
<dbReference type="EMBL" id="JABBFW010000011">
    <property type="protein sequence ID" value="NML16578.1"/>
    <property type="molecule type" value="Genomic_DNA"/>
</dbReference>
<evidence type="ECO:0000256" key="4">
    <source>
        <dbReference type="ARBA" id="ARBA00022448"/>
    </source>
</evidence>
<evidence type="ECO:0000256" key="7">
    <source>
        <dbReference type="ARBA" id="ARBA00022982"/>
    </source>
</evidence>
<keyword evidence="4" id="KW-0813">Transport</keyword>
<comment type="caution">
    <text evidence="16">The sequence shown here is derived from an EMBL/GenBank/DDBJ whole genome shotgun (WGS) entry which is preliminary data.</text>
</comment>
<dbReference type="GO" id="GO:0042773">
    <property type="term" value="P:ATP synthesis coupled electron transport"/>
    <property type="evidence" value="ECO:0007669"/>
    <property type="project" value="TreeGrafter"/>
</dbReference>
<keyword evidence="5 12" id="KW-0349">Heme</keyword>
<keyword evidence="17" id="KW-1185">Reference proteome</keyword>
<dbReference type="PROSITE" id="PS50857">
    <property type="entry name" value="COX2_CUA"/>
    <property type="match status" value="1"/>
</dbReference>
<keyword evidence="13" id="KW-0812">Transmembrane</keyword>
<dbReference type="InterPro" id="IPR034236">
    <property type="entry name" value="CuRO_CcO_Caa3_II"/>
</dbReference>
<dbReference type="InterPro" id="IPR008972">
    <property type="entry name" value="Cupredoxin"/>
</dbReference>
<keyword evidence="6 12" id="KW-0479">Metal-binding</keyword>
<dbReference type="Gene3D" id="2.60.40.420">
    <property type="entry name" value="Cupredoxins - blue copper proteins"/>
    <property type="match status" value="1"/>
</dbReference>
<evidence type="ECO:0000313" key="17">
    <source>
        <dbReference type="Proteomes" id="UP000574067"/>
    </source>
</evidence>
<comment type="catalytic activity">
    <reaction evidence="11">
        <text>4 Fe(II)-[cytochrome c] + O2 + 8 H(+)(in) = 4 Fe(III)-[cytochrome c] + 2 H2O + 4 H(+)(out)</text>
        <dbReference type="Rhea" id="RHEA:11436"/>
        <dbReference type="Rhea" id="RHEA-COMP:10350"/>
        <dbReference type="Rhea" id="RHEA-COMP:14399"/>
        <dbReference type="ChEBI" id="CHEBI:15377"/>
        <dbReference type="ChEBI" id="CHEBI:15378"/>
        <dbReference type="ChEBI" id="CHEBI:15379"/>
        <dbReference type="ChEBI" id="CHEBI:29033"/>
        <dbReference type="ChEBI" id="CHEBI:29034"/>
        <dbReference type="EC" id="7.1.1.9"/>
    </reaction>
</comment>
<evidence type="ECO:0000256" key="6">
    <source>
        <dbReference type="ARBA" id="ARBA00022723"/>
    </source>
</evidence>
<sequence>MAGLLAWAVRRGGKPPPHTAWWVLGGGLAFPVLTLSALLAYTALRTAELQQPGTQAPLVVSVTGRMWWWEVRYRTDDGQEVRLANELRLPLGRPAQIALQADEVIHSLWVPALGGKVDLIPGRVNHLRITPTQPGLHRGQCAEFCGLQHAKMALHVQAMPAGDFKSWLRQQAQPAASRAASAELLARGRQAFLRQGCASCHSVRGVADGARLGPDLTHVASRHALGAGVLPNGPGALRRWLVEVQALKPGARMPGYAHLDATTLDALGAWLEQLR</sequence>
<dbReference type="InterPro" id="IPR045187">
    <property type="entry name" value="CcO_II"/>
</dbReference>
<evidence type="ECO:0000256" key="1">
    <source>
        <dbReference type="ARBA" id="ARBA00004370"/>
    </source>
</evidence>
<dbReference type="InterPro" id="IPR036909">
    <property type="entry name" value="Cyt_c-like_dom_sf"/>
</dbReference>
<evidence type="ECO:0000256" key="2">
    <source>
        <dbReference type="ARBA" id="ARBA00004418"/>
    </source>
</evidence>
<dbReference type="SUPFAM" id="SSF46626">
    <property type="entry name" value="Cytochrome c"/>
    <property type="match status" value="1"/>
</dbReference>
<comment type="similarity">
    <text evidence="3">Belongs to the cytochrome c oxidase subunit 2 family.</text>
</comment>
<proteinExistence type="inferred from homology"/>
<dbReference type="GO" id="GO:0020037">
    <property type="term" value="F:heme binding"/>
    <property type="evidence" value="ECO:0007669"/>
    <property type="project" value="InterPro"/>
</dbReference>
<protein>
    <submittedName>
        <fullName evidence="16">C-type cytochrome</fullName>
    </submittedName>
</protein>
<keyword evidence="10 13" id="KW-0472">Membrane</keyword>
<evidence type="ECO:0000256" key="8">
    <source>
        <dbReference type="ARBA" id="ARBA00023004"/>
    </source>
</evidence>
<keyword evidence="9" id="KW-0186">Copper</keyword>
<feature type="domain" description="Cytochrome c" evidence="15">
    <location>
        <begin position="183"/>
        <end position="275"/>
    </location>
</feature>
<keyword evidence="13" id="KW-1133">Transmembrane helix</keyword>
<evidence type="ECO:0000256" key="10">
    <source>
        <dbReference type="ARBA" id="ARBA00023136"/>
    </source>
</evidence>
<dbReference type="PANTHER" id="PTHR22888:SF9">
    <property type="entry name" value="CYTOCHROME C OXIDASE SUBUNIT 2"/>
    <property type="match status" value="1"/>
</dbReference>
<dbReference type="CDD" id="cd04213">
    <property type="entry name" value="CuRO_CcO_Caa3_II"/>
    <property type="match status" value="1"/>
</dbReference>
<reference evidence="16 17" key="1">
    <citation type="submission" date="2020-04" db="EMBL/GenBank/DDBJ databases">
        <title>Azohydromonas sp. isolated from soil.</title>
        <authorList>
            <person name="Dahal R.H."/>
        </authorList>
    </citation>
    <scope>NUCLEOTIDE SEQUENCE [LARGE SCALE GENOMIC DNA]</scope>
    <source>
        <strain evidence="16 17">G-1-1-14</strain>
    </source>
</reference>
<evidence type="ECO:0000256" key="9">
    <source>
        <dbReference type="ARBA" id="ARBA00023008"/>
    </source>
</evidence>
<evidence type="ECO:0000313" key="16">
    <source>
        <dbReference type="EMBL" id="NML16578.1"/>
    </source>
</evidence>
<dbReference type="GO" id="GO:0004129">
    <property type="term" value="F:cytochrome-c oxidase activity"/>
    <property type="evidence" value="ECO:0007669"/>
    <property type="project" value="UniProtKB-EC"/>
</dbReference>
<gene>
    <name evidence="16" type="ORF">HHL10_16470</name>
</gene>
<feature type="transmembrane region" description="Helical" evidence="13">
    <location>
        <begin position="20"/>
        <end position="41"/>
    </location>
</feature>
<dbReference type="GO" id="GO:0016020">
    <property type="term" value="C:membrane"/>
    <property type="evidence" value="ECO:0007669"/>
    <property type="project" value="UniProtKB-SubCell"/>
</dbReference>
<comment type="subcellular location">
    <subcellularLocation>
        <location evidence="1">Membrane</location>
    </subcellularLocation>
    <subcellularLocation>
        <location evidence="2">Periplasm</location>
    </subcellularLocation>
</comment>
<evidence type="ECO:0000256" key="11">
    <source>
        <dbReference type="ARBA" id="ARBA00047816"/>
    </source>
</evidence>
<accession>A0A848FBA3</accession>
<dbReference type="GO" id="GO:0005507">
    <property type="term" value="F:copper ion binding"/>
    <property type="evidence" value="ECO:0007669"/>
    <property type="project" value="InterPro"/>
</dbReference>
<dbReference type="PROSITE" id="PS51007">
    <property type="entry name" value="CYTC"/>
    <property type="match status" value="1"/>
</dbReference>
<evidence type="ECO:0000256" key="12">
    <source>
        <dbReference type="PROSITE-ProRule" id="PRU00433"/>
    </source>
</evidence>
<dbReference type="Proteomes" id="UP000574067">
    <property type="component" value="Unassembled WGS sequence"/>
</dbReference>
<dbReference type="Pfam" id="PF00034">
    <property type="entry name" value="Cytochrom_C"/>
    <property type="match status" value="1"/>
</dbReference>
<dbReference type="AlphaFoldDB" id="A0A848FBA3"/>
<dbReference type="Pfam" id="PF00116">
    <property type="entry name" value="COX2"/>
    <property type="match status" value="1"/>
</dbReference>
<dbReference type="SUPFAM" id="SSF49503">
    <property type="entry name" value="Cupredoxins"/>
    <property type="match status" value="1"/>
</dbReference>
<dbReference type="PROSITE" id="PS00078">
    <property type="entry name" value="COX2"/>
    <property type="match status" value="1"/>
</dbReference>
<name>A0A848FBA3_9BURK</name>
<dbReference type="InterPro" id="IPR002429">
    <property type="entry name" value="CcO_II-like_C"/>
</dbReference>
<feature type="domain" description="Cytochrome oxidase subunit II copper A binding" evidence="14">
    <location>
        <begin position="55"/>
        <end position="170"/>
    </location>
</feature>
<dbReference type="InterPro" id="IPR001505">
    <property type="entry name" value="Copper_CuA"/>
</dbReference>
<evidence type="ECO:0000259" key="14">
    <source>
        <dbReference type="PROSITE" id="PS50857"/>
    </source>
</evidence>
<evidence type="ECO:0000256" key="5">
    <source>
        <dbReference type="ARBA" id="ARBA00022617"/>
    </source>
</evidence>
<dbReference type="PANTHER" id="PTHR22888">
    <property type="entry name" value="CYTOCHROME C OXIDASE, SUBUNIT II"/>
    <property type="match status" value="1"/>
</dbReference>
<evidence type="ECO:0000256" key="3">
    <source>
        <dbReference type="ARBA" id="ARBA00007866"/>
    </source>
</evidence>
<dbReference type="InterPro" id="IPR009056">
    <property type="entry name" value="Cyt_c-like_dom"/>
</dbReference>